<dbReference type="Proteomes" id="UP000053411">
    <property type="component" value="Unassembled WGS sequence"/>
</dbReference>
<reference evidence="2 3" key="1">
    <citation type="submission" date="2015-01" db="EMBL/GenBank/DDBJ databases">
        <title>The Genome Sequence of Fonsecaea multimorphosa CBS 102226.</title>
        <authorList>
            <consortium name="The Broad Institute Genomics Platform"/>
            <person name="Cuomo C."/>
            <person name="de Hoog S."/>
            <person name="Gorbushina A."/>
            <person name="Stielow B."/>
            <person name="Teixiera M."/>
            <person name="Abouelleil A."/>
            <person name="Chapman S.B."/>
            <person name="Priest M."/>
            <person name="Young S.K."/>
            <person name="Wortman J."/>
            <person name="Nusbaum C."/>
            <person name="Birren B."/>
        </authorList>
    </citation>
    <scope>NUCLEOTIDE SEQUENCE [LARGE SCALE GENOMIC DNA]</scope>
    <source>
        <strain evidence="2 3">CBS 102226</strain>
    </source>
</reference>
<name>A0A0D2JRU7_9EURO</name>
<feature type="region of interest" description="Disordered" evidence="1">
    <location>
        <begin position="98"/>
        <end position="121"/>
    </location>
</feature>
<protein>
    <submittedName>
        <fullName evidence="2">Uncharacterized protein</fullName>
    </submittedName>
</protein>
<gene>
    <name evidence="2" type="ORF">Z520_07955</name>
</gene>
<keyword evidence="3" id="KW-1185">Reference proteome</keyword>
<dbReference type="VEuPathDB" id="FungiDB:Z520_07955"/>
<evidence type="ECO:0000256" key="1">
    <source>
        <dbReference type="SAM" id="MobiDB-lite"/>
    </source>
</evidence>
<proteinExistence type="predicted"/>
<dbReference type="RefSeq" id="XP_016630300.1">
    <property type="nucleotide sequence ID" value="XM_016778452.1"/>
</dbReference>
<evidence type="ECO:0000313" key="3">
    <source>
        <dbReference type="Proteomes" id="UP000053411"/>
    </source>
</evidence>
<dbReference type="OrthoDB" id="10524851at2759"/>
<dbReference type="GeneID" id="27713701"/>
<organism evidence="2 3">
    <name type="scientific">Fonsecaea multimorphosa CBS 102226</name>
    <dbReference type="NCBI Taxonomy" id="1442371"/>
    <lineage>
        <taxon>Eukaryota</taxon>
        <taxon>Fungi</taxon>
        <taxon>Dikarya</taxon>
        <taxon>Ascomycota</taxon>
        <taxon>Pezizomycotina</taxon>
        <taxon>Eurotiomycetes</taxon>
        <taxon>Chaetothyriomycetidae</taxon>
        <taxon>Chaetothyriales</taxon>
        <taxon>Herpotrichiellaceae</taxon>
        <taxon>Fonsecaea</taxon>
    </lineage>
</organism>
<dbReference type="AlphaFoldDB" id="A0A0D2JRU7"/>
<sequence>MGWGLKMMRKGAQIAVQNPGIGDTNKGAWRPRENKNYLVQVRTKLYGIDGNVLRWSSWVHMWATASIAREQERGTKVWDRDQGKNGQTKVVENIQYGIEQDQDQDQDRAPQACDTTPAHTF</sequence>
<evidence type="ECO:0000313" key="2">
    <source>
        <dbReference type="EMBL" id="KIX96177.1"/>
    </source>
</evidence>
<dbReference type="EMBL" id="KN848078">
    <property type="protein sequence ID" value="KIX96177.1"/>
    <property type="molecule type" value="Genomic_DNA"/>
</dbReference>
<accession>A0A0D2JRU7</accession>